<keyword evidence="2" id="KW-1185">Reference proteome</keyword>
<evidence type="ECO:0000313" key="1">
    <source>
        <dbReference type="EMBL" id="WOJ88992.1"/>
    </source>
</evidence>
<dbReference type="Proteomes" id="UP001626536">
    <property type="component" value="Chromosome"/>
</dbReference>
<reference evidence="1 2" key="1">
    <citation type="submission" date="2023-10" db="EMBL/GenBank/DDBJ databases">
        <title>Novel methanotroph of the genus Methylocapsa from a subarctic wetland.</title>
        <authorList>
            <person name="Belova S.E."/>
            <person name="Oshkin I.Y."/>
            <person name="Miroshnikov K."/>
            <person name="Dedysh S.N."/>
        </authorList>
    </citation>
    <scope>NUCLEOTIDE SEQUENCE [LARGE SCALE GENOMIC DNA]</scope>
    <source>
        <strain evidence="1 2">RX1</strain>
    </source>
</reference>
<proteinExistence type="predicted"/>
<dbReference type="RefSeq" id="WP_407338430.1">
    <property type="nucleotide sequence ID" value="NZ_CP136862.1"/>
</dbReference>
<protein>
    <submittedName>
        <fullName evidence="1">Uncharacterized protein</fullName>
    </submittedName>
</protein>
<sequence>MPPETTAEQDAREALAKHPFPQTPWVKVADEGIVIAAGYSEALNRLLRWMPKAKWRADRRSWLIPFSSAEALRAVFPEITRLADAAQELDEPDTRLREARPQAEPVAAGEPAGHLQDRLREAMELLHGEDWRAALAKEFPNPAVSEAIAKKRALDPADPIFAELAARLRRNAEALNLAAERLEESLRPAHDGA</sequence>
<accession>A0ABZ0HNW9</accession>
<organism evidence="1 2">
    <name type="scientific">Methylocapsa polymorpha</name>
    <dbReference type="NCBI Taxonomy" id="3080828"/>
    <lineage>
        <taxon>Bacteria</taxon>
        <taxon>Pseudomonadati</taxon>
        <taxon>Pseudomonadota</taxon>
        <taxon>Alphaproteobacteria</taxon>
        <taxon>Hyphomicrobiales</taxon>
        <taxon>Beijerinckiaceae</taxon>
        <taxon>Methylocapsa</taxon>
    </lineage>
</organism>
<evidence type="ECO:0000313" key="2">
    <source>
        <dbReference type="Proteomes" id="UP001626536"/>
    </source>
</evidence>
<dbReference type="EMBL" id="CP136862">
    <property type="protein sequence ID" value="WOJ88992.1"/>
    <property type="molecule type" value="Genomic_DNA"/>
</dbReference>
<name>A0ABZ0HNW9_9HYPH</name>
<gene>
    <name evidence="1" type="ORF">RZS28_14430</name>
</gene>